<feature type="domain" description="SigF-like NTF2-like" evidence="1">
    <location>
        <begin position="10"/>
        <end position="164"/>
    </location>
</feature>
<dbReference type="GeneID" id="27685035"/>
<proteinExistence type="predicted"/>
<evidence type="ECO:0000313" key="3">
    <source>
        <dbReference type="Proteomes" id="UP000053201"/>
    </source>
</evidence>
<dbReference type="VEuPathDB" id="FungiDB:SPPG_01367"/>
<dbReference type="Proteomes" id="UP000053201">
    <property type="component" value="Unassembled WGS sequence"/>
</dbReference>
<dbReference type="InParanoid" id="A0A0L0HRB2"/>
<keyword evidence="3" id="KW-1185">Reference proteome</keyword>
<gene>
    <name evidence="2" type="ORF">SPPG_01367</name>
</gene>
<accession>A0A0L0HRB2</accession>
<evidence type="ECO:0000259" key="1">
    <source>
        <dbReference type="Pfam" id="PF24840"/>
    </source>
</evidence>
<dbReference type="OrthoDB" id="2139198at2759"/>
<dbReference type="Pfam" id="PF24840">
    <property type="entry name" value="NTF2_SigF"/>
    <property type="match status" value="1"/>
</dbReference>
<reference evidence="2 3" key="1">
    <citation type="submission" date="2009-08" db="EMBL/GenBank/DDBJ databases">
        <title>The Genome Sequence of Spizellomyces punctatus strain DAOM BR117.</title>
        <authorList>
            <consortium name="The Broad Institute Genome Sequencing Platform"/>
            <person name="Russ C."/>
            <person name="Cuomo C."/>
            <person name="Shea T."/>
            <person name="Young S.K."/>
            <person name="Zeng Q."/>
            <person name="Koehrsen M."/>
            <person name="Haas B."/>
            <person name="Borodovsky M."/>
            <person name="Guigo R."/>
            <person name="Alvarado L."/>
            <person name="Berlin A."/>
            <person name="Bochicchio J."/>
            <person name="Borenstein D."/>
            <person name="Chapman S."/>
            <person name="Chen Z."/>
            <person name="Engels R."/>
            <person name="Freedman E."/>
            <person name="Gellesch M."/>
            <person name="Goldberg J."/>
            <person name="Griggs A."/>
            <person name="Gujja S."/>
            <person name="Heiman D."/>
            <person name="Hepburn T."/>
            <person name="Howarth C."/>
            <person name="Jen D."/>
            <person name="Larson L."/>
            <person name="Lewis B."/>
            <person name="Mehta T."/>
            <person name="Park D."/>
            <person name="Pearson M."/>
            <person name="Roberts A."/>
            <person name="Saif S."/>
            <person name="Shenoy N."/>
            <person name="Sisk P."/>
            <person name="Stolte C."/>
            <person name="Sykes S."/>
            <person name="Thomson T."/>
            <person name="Walk T."/>
            <person name="White J."/>
            <person name="Yandava C."/>
            <person name="Burger G."/>
            <person name="Gray M.W."/>
            <person name="Holland P.W.H."/>
            <person name="King N."/>
            <person name="Lang F.B.F."/>
            <person name="Roger A.J."/>
            <person name="Ruiz-Trillo I."/>
            <person name="Lander E."/>
            <person name="Nusbaum C."/>
        </authorList>
    </citation>
    <scope>NUCLEOTIDE SEQUENCE [LARGE SCALE GENOMIC DNA]</scope>
    <source>
        <strain evidence="2 3">DAOM BR117</strain>
    </source>
</reference>
<sequence length="305" mass="33044">MNPAHIQAHIRALFQGILNKDTVIQRQTIERAYFPDATLQNPYLVLSNRDQIIRSYAGLSNSCTELLGIVKDIEYNPDTQIVRLTVLQTIKPKALGGVLAITTTQVLSLQLEFSGENSLQIVSHDEHHLAQDIIKQMPLIGKYYETSIRTALGHLTLAGTSVLNATGILDLFPAAVRVSSDTASAMRKKASRITNDIALPALEATGVTPLVRDAFQLTQNAMGWATENARGAASLTRSTAVKLIEEGRGGVDCYSPTCKPGQICYSSTCPRGKTYQMLSVDAVADIVKGVYQGVQKSTTGLLKTN</sequence>
<dbReference type="RefSeq" id="XP_016611955.1">
    <property type="nucleotide sequence ID" value="XM_016749689.1"/>
</dbReference>
<evidence type="ECO:0000313" key="2">
    <source>
        <dbReference type="EMBL" id="KND03916.1"/>
    </source>
</evidence>
<dbReference type="EMBL" id="KQ257451">
    <property type="protein sequence ID" value="KND03916.1"/>
    <property type="molecule type" value="Genomic_DNA"/>
</dbReference>
<dbReference type="AlphaFoldDB" id="A0A0L0HRB2"/>
<organism evidence="2 3">
    <name type="scientific">Spizellomyces punctatus (strain DAOM BR117)</name>
    <dbReference type="NCBI Taxonomy" id="645134"/>
    <lineage>
        <taxon>Eukaryota</taxon>
        <taxon>Fungi</taxon>
        <taxon>Fungi incertae sedis</taxon>
        <taxon>Chytridiomycota</taxon>
        <taxon>Chytridiomycota incertae sedis</taxon>
        <taxon>Chytridiomycetes</taxon>
        <taxon>Spizellomycetales</taxon>
        <taxon>Spizellomycetaceae</taxon>
        <taxon>Spizellomyces</taxon>
    </lineage>
</organism>
<dbReference type="InterPro" id="IPR057514">
    <property type="entry name" value="NTF2_SigF"/>
</dbReference>
<name>A0A0L0HRB2_SPIPD</name>
<protein>
    <recommendedName>
        <fullName evidence="1">SigF-like NTF2-like domain-containing protein</fullName>
    </recommendedName>
</protein>